<name>A0A3L9YBI0_9RHOB</name>
<dbReference type="RefSeq" id="WP_121897291.1">
    <property type="nucleotide sequence ID" value="NZ_RCNT01000002.1"/>
</dbReference>
<reference evidence="1 2" key="1">
    <citation type="submission" date="2018-10" db="EMBL/GenBank/DDBJ databases">
        <authorList>
            <person name="Jung H.S."/>
            <person name="Jeon C.O."/>
        </authorList>
    </citation>
    <scope>NUCLEOTIDE SEQUENCE [LARGE SCALE GENOMIC DNA]</scope>
    <source>
        <strain evidence="1 2">MA-7-27</strain>
    </source>
</reference>
<organism evidence="1 2">
    <name type="scientific">Rhodophyticola porphyridii</name>
    <dbReference type="NCBI Taxonomy" id="1852017"/>
    <lineage>
        <taxon>Bacteria</taxon>
        <taxon>Pseudomonadati</taxon>
        <taxon>Pseudomonadota</taxon>
        <taxon>Alphaproteobacteria</taxon>
        <taxon>Rhodobacterales</taxon>
        <taxon>Roseobacteraceae</taxon>
        <taxon>Rhodophyticola</taxon>
    </lineage>
</organism>
<dbReference type="Proteomes" id="UP000281343">
    <property type="component" value="Unassembled WGS sequence"/>
</dbReference>
<evidence type="ECO:0000313" key="2">
    <source>
        <dbReference type="Proteomes" id="UP000281343"/>
    </source>
</evidence>
<dbReference type="AlphaFoldDB" id="A0A3L9YBI0"/>
<comment type="caution">
    <text evidence="1">The sequence shown here is derived from an EMBL/GenBank/DDBJ whole genome shotgun (WGS) entry which is preliminary data.</text>
</comment>
<gene>
    <name evidence="1" type="ORF">D9R08_06145</name>
</gene>
<keyword evidence="2" id="KW-1185">Reference proteome</keyword>
<dbReference type="EMBL" id="RCNT01000002">
    <property type="protein sequence ID" value="RMA43356.1"/>
    <property type="molecule type" value="Genomic_DNA"/>
</dbReference>
<evidence type="ECO:0000313" key="1">
    <source>
        <dbReference type="EMBL" id="RMA43356.1"/>
    </source>
</evidence>
<dbReference type="PROSITE" id="PS51257">
    <property type="entry name" value="PROKAR_LIPOPROTEIN"/>
    <property type="match status" value="1"/>
</dbReference>
<dbReference type="OrthoDB" id="3295600at2"/>
<dbReference type="Pfam" id="PF11150">
    <property type="entry name" value="DUF2927"/>
    <property type="match status" value="1"/>
</dbReference>
<accession>A0A3L9YBI0</accession>
<sequence>MQGKGRIWAGLVAVAFVTAGCELVVPPDPPAAPAPRVTPQVAPIPEPSAESLAFARYYAAVQQRLVADGLLRTDGGGPDTPISVRNLVANFERIALFDEYALTNGRFVQQQTPSRLRRWQAPVRLQAHFGASVPTADRNRDRSILGTYATRLARVTGHPIRQVNSGGNFHVLYLNRDEQRAAGPLLRQLVPSIGEETIDEITRLPRFTFCSVYAFSEAGETPNYVTAIAIIRTEHPDLLRRSCVHEEVAQGLGLPNDSPTARPSIFNDDEEFALLTRHDELLLEILYDERLRPGMLPDEARPVVEIIAGELLGGQS</sequence>
<proteinExistence type="predicted"/>
<protein>
    <submittedName>
        <fullName evidence="1">DUF2927 domain-containing protein</fullName>
    </submittedName>
</protein>
<dbReference type="InterPro" id="IPR021323">
    <property type="entry name" value="DUF2927"/>
</dbReference>